<keyword evidence="2 12" id="KW-0639">Primosome</keyword>
<evidence type="ECO:0000259" key="16">
    <source>
        <dbReference type="PROSITE" id="PS50880"/>
    </source>
</evidence>
<evidence type="ECO:0000313" key="17">
    <source>
        <dbReference type="EMBL" id="TCP54925.1"/>
    </source>
</evidence>
<evidence type="ECO:0000313" key="18">
    <source>
        <dbReference type="Proteomes" id="UP000294911"/>
    </source>
</evidence>
<evidence type="ECO:0000256" key="5">
    <source>
        <dbReference type="ARBA" id="ARBA00022705"/>
    </source>
</evidence>
<dbReference type="SMART" id="SM00400">
    <property type="entry name" value="ZnF_CHCC"/>
    <property type="match status" value="1"/>
</dbReference>
<reference evidence="17 18" key="1">
    <citation type="submission" date="2019-03" db="EMBL/GenBank/DDBJ databases">
        <title>Genomic Encyclopedia of Type Strains, Phase IV (KMG-IV): sequencing the most valuable type-strain genomes for metagenomic binning, comparative biology and taxonomic classification.</title>
        <authorList>
            <person name="Goeker M."/>
        </authorList>
    </citation>
    <scope>NUCLEOTIDE SEQUENCE [LARGE SCALE GENOMIC DNA]</scope>
    <source>
        <strain evidence="17 18">DSM 45765</strain>
    </source>
</reference>
<dbReference type="InterPro" id="IPR013264">
    <property type="entry name" value="DNAG_N"/>
</dbReference>
<evidence type="ECO:0000256" key="12">
    <source>
        <dbReference type="HAMAP-Rule" id="MF_00974"/>
    </source>
</evidence>
<dbReference type="InterPro" id="IPR013173">
    <property type="entry name" value="DNA_primase_DnaG_DnaB-bd_dom"/>
</dbReference>
<comment type="function">
    <text evidence="12 13">RNA polymerase that catalyzes the synthesis of short RNA molecules used as primers for DNA polymerase during DNA replication.</text>
</comment>
<comment type="domain">
    <text evidence="12">Contains an N-terminal zinc-binding domain, a central core domain that contains the primase activity, and a C-terminal DnaB-binding domain.</text>
</comment>
<dbReference type="GO" id="GO:1990077">
    <property type="term" value="C:primosome complex"/>
    <property type="evidence" value="ECO:0007669"/>
    <property type="project" value="UniProtKB-KW"/>
</dbReference>
<dbReference type="GO" id="GO:0006269">
    <property type="term" value="P:DNA replication, synthesis of primer"/>
    <property type="evidence" value="ECO:0007669"/>
    <property type="project" value="UniProtKB-UniRule"/>
</dbReference>
<evidence type="ECO:0000256" key="4">
    <source>
        <dbReference type="ARBA" id="ARBA00022695"/>
    </source>
</evidence>
<dbReference type="PANTHER" id="PTHR30313:SF2">
    <property type="entry name" value="DNA PRIMASE"/>
    <property type="match status" value="1"/>
</dbReference>
<dbReference type="FunFam" id="3.90.580.10:FF:000001">
    <property type="entry name" value="DNA primase"/>
    <property type="match status" value="1"/>
</dbReference>
<dbReference type="GO" id="GO:0000428">
    <property type="term" value="C:DNA-directed RNA polymerase complex"/>
    <property type="evidence" value="ECO:0007669"/>
    <property type="project" value="UniProtKB-KW"/>
</dbReference>
<dbReference type="Gene3D" id="3.90.580.10">
    <property type="entry name" value="Zinc finger, CHC2-type domain"/>
    <property type="match status" value="1"/>
</dbReference>
<dbReference type="PANTHER" id="PTHR30313">
    <property type="entry name" value="DNA PRIMASE"/>
    <property type="match status" value="1"/>
</dbReference>
<evidence type="ECO:0000256" key="1">
    <source>
        <dbReference type="ARBA" id="ARBA00022478"/>
    </source>
</evidence>
<dbReference type="Proteomes" id="UP000294911">
    <property type="component" value="Unassembled WGS sequence"/>
</dbReference>
<dbReference type="HAMAP" id="MF_00974">
    <property type="entry name" value="DNA_primase_DnaG"/>
    <property type="match status" value="1"/>
</dbReference>
<accession>A0A4R2R6F8</accession>
<dbReference type="CDD" id="cd03364">
    <property type="entry name" value="TOPRIM_DnaG_primases"/>
    <property type="match status" value="1"/>
</dbReference>
<evidence type="ECO:0000256" key="2">
    <source>
        <dbReference type="ARBA" id="ARBA00022515"/>
    </source>
</evidence>
<evidence type="ECO:0000256" key="13">
    <source>
        <dbReference type="PIRNR" id="PIRNR002811"/>
    </source>
</evidence>
<dbReference type="Pfam" id="PF08275">
    <property type="entry name" value="DNAG_N"/>
    <property type="match status" value="1"/>
</dbReference>
<keyword evidence="18" id="KW-1185">Reference proteome</keyword>
<dbReference type="Gene3D" id="3.90.980.10">
    <property type="entry name" value="DNA primase, catalytic core, N-terminal domain"/>
    <property type="match status" value="1"/>
</dbReference>
<keyword evidence="11 12" id="KW-0804">Transcription</keyword>
<comment type="cofactor">
    <cofactor evidence="12 13 14">
        <name>Zn(2+)</name>
        <dbReference type="ChEBI" id="CHEBI:29105"/>
    </cofactor>
    <text evidence="12 13 14">Binds 1 zinc ion per monomer.</text>
</comment>
<dbReference type="InterPro" id="IPR006295">
    <property type="entry name" value="DNA_primase_DnaG"/>
</dbReference>
<dbReference type="InterPro" id="IPR002694">
    <property type="entry name" value="Znf_CHC2"/>
</dbReference>
<dbReference type="InterPro" id="IPR030846">
    <property type="entry name" value="DnaG_bac"/>
</dbReference>
<feature type="zinc finger region" description="CHC2-type" evidence="12 14">
    <location>
        <begin position="51"/>
        <end position="75"/>
    </location>
</feature>
<protein>
    <recommendedName>
        <fullName evidence="12 13">DNA primase</fullName>
        <ecNumber evidence="12">2.7.7.101</ecNumber>
    </recommendedName>
</protein>
<dbReference type="GO" id="GO:0003899">
    <property type="term" value="F:DNA-directed RNA polymerase activity"/>
    <property type="evidence" value="ECO:0007669"/>
    <property type="project" value="UniProtKB-UniRule"/>
</dbReference>
<comment type="similarity">
    <text evidence="12 13">Belongs to the DnaG primase family.</text>
</comment>
<dbReference type="GO" id="GO:0008270">
    <property type="term" value="F:zinc ion binding"/>
    <property type="evidence" value="ECO:0007669"/>
    <property type="project" value="UniProtKB-UniRule"/>
</dbReference>
<comment type="catalytic activity">
    <reaction evidence="12">
        <text>ssDNA + n NTP = ssDNA/pppN(pN)n-1 hybrid + (n-1) diphosphate.</text>
        <dbReference type="EC" id="2.7.7.101"/>
    </reaction>
</comment>
<keyword evidence="5 12" id="KW-0235">DNA replication</keyword>
<keyword evidence="9" id="KW-0460">Magnesium</keyword>
<sequence>MPRAHLDSDAVAGRIRESDIAQVRERNRIDEVIGEYVALRRAGGNALKGLCPFHDEKTPSFNVRPTHGAFHCFGCGEGGDVIAFVMKLDHLTFVEAVERLADRIGLALTYTGGGPAVQRDRGTRTRLVEAHRAAAEFYAEQLRRPEASAAREFLTERGFDASSAETFGCGFAPAGWDTLTKHLLGRGFELAELYKAQLSREGRQGPIDRFHRRLLWPIKDLSGDVVGFGARRIFDDDPIQAKYLNTSESPIYRKSQVLFGLDLAKREIARRHQVVVVEGYTDVMAMHLAGVPTAVASCGTAFGADHMSVLRRLLMDDDALRGEIIYTFDGDEAGQKAALKAFEGDQQFAGQTYIAIAAEGMDPCELRQDKGDVAVRDLIARRQPLFEFAIRSLLGQYDLDSVDGQVAALQRTVPVVARIKDVSKRDGYAVKLAFWTGWQDEAMVVRRVRETAGAPDSAKGGRKPAEKPAATQSSVEEVPRPDPADPRLRRQREALKAGLQSPEIAGPLYDSLPEDAFTHPAYLAVHRAVLAAGGAAAGLSGPGLLDAATQHCPEGMLRSLLSELAVEPMQSKAEQDERYVHSVLTALQESLVGRQIAEVKSKLQRLSPLQDAEEYRALFGDLVALEQYRKALRDQVVGDLS</sequence>
<dbReference type="InterPro" id="IPR037068">
    <property type="entry name" value="DNA_primase_core_N_sf"/>
</dbReference>
<name>A0A4R2R6F8_9PSEU</name>
<evidence type="ECO:0000256" key="11">
    <source>
        <dbReference type="ARBA" id="ARBA00023163"/>
    </source>
</evidence>
<dbReference type="RefSeq" id="WP_132876325.1">
    <property type="nucleotide sequence ID" value="NZ_SLXQ01000002.1"/>
</dbReference>
<keyword evidence="4 12" id="KW-0548">Nucleotidyltransferase</keyword>
<dbReference type="EC" id="2.7.7.101" evidence="12"/>
<dbReference type="PIRSF" id="PIRSF002811">
    <property type="entry name" value="DnaG"/>
    <property type="match status" value="1"/>
</dbReference>
<keyword evidence="8 12" id="KW-0862">Zinc</keyword>
<keyword evidence="3 12" id="KW-0808">Transferase</keyword>
<evidence type="ECO:0000256" key="15">
    <source>
        <dbReference type="SAM" id="MobiDB-lite"/>
    </source>
</evidence>
<keyword evidence="6 12" id="KW-0479">Metal-binding</keyword>
<dbReference type="Gene3D" id="3.40.1360.10">
    <property type="match status" value="1"/>
</dbReference>
<dbReference type="EMBL" id="SLXQ01000002">
    <property type="protein sequence ID" value="TCP54925.1"/>
    <property type="molecule type" value="Genomic_DNA"/>
</dbReference>
<evidence type="ECO:0000256" key="7">
    <source>
        <dbReference type="ARBA" id="ARBA00022771"/>
    </source>
</evidence>
<dbReference type="SUPFAM" id="SSF56731">
    <property type="entry name" value="DNA primase core"/>
    <property type="match status" value="1"/>
</dbReference>
<dbReference type="PROSITE" id="PS50880">
    <property type="entry name" value="TOPRIM"/>
    <property type="match status" value="1"/>
</dbReference>
<dbReference type="GO" id="GO:0003677">
    <property type="term" value="F:DNA binding"/>
    <property type="evidence" value="ECO:0007669"/>
    <property type="project" value="UniProtKB-KW"/>
</dbReference>
<keyword evidence="1 12" id="KW-0240">DNA-directed RNA polymerase</keyword>
<feature type="domain" description="Toprim" evidence="16">
    <location>
        <begin position="272"/>
        <end position="358"/>
    </location>
</feature>
<dbReference type="AlphaFoldDB" id="A0A4R2R6F8"/>
<organism evidence="17 18">
    <name type="scientific">Tamaricihabitans halophyticus</name>
    <dbReference type="NCBI Taxonomy" id="1262583"/>
    <lineage>
        <taxon>Bacteria</taxon>
        <taxon>Bacillati</taxon>
        <taxon>Actinomycetota</taxon>
        <taxon>Actinomycetes</taxon>
        <taxon>Pseudonocardiales</taxon>
        <taxon>Pseudonocardiaceae</taxon>
        <taxon>Tamaricihabitans</taxon>
    </lineage>
</organism>
<dbReference type="Pfam" id="PF01807">
    <property type="entry name" value="Zn_ribbon_DnaG"/>
    <property type="match status" value="1"/>
</dbReference>
<evidence type="ECO:0000256" key="10">
    <source>
        <dbReference type="ARBA" id="ARBA00023125"/>
    </source>
</evidence>
<comment type="caution">
    <text evidence="17">The sequence shown here is derived from an EMBL/GenBank/DDBJ whole genome shotgun (WGS) entry which is preliminary data.</text>
</comment>
<dbReference type="Pfam" id="PF10410">
    <property type="entry name" value="DnaB_bind"/>
    <property type="match status" value="1"/>
</dbReference>
<dbReference type="SMART" id="SM00493">
    <property type="entry name" value="TOPRIM"/>
    <property type="match status" value="1"/>
</dbReference>
<dbReference type="InterPro" id="IPR050219">
    <property type="entry name" value="DnaG_primase"/>
</dbReference>
<dbReference type="Pfam" id="PF08278">
    <property type="entry name" value="DnaG_DnaB_bind"/>
    <property type="match status" value="1"/>
</dbReference>
<proteinExistence type="inferred from homology"/>
<evidence type="ECO:0000256" key="3">
    <source>
        <dbReference type="ARBA" id="ARBA00022679"/>
    </source>
</evidence>
<dbReference type="SMART" id="SM00766">
    <property type="entry name" value="DnaG_DnaB_bind"/>
    <property type="match status" value="1"/>
</dbReference>
<feature type="compositionally biased region" description="Basic and acidic residues" evidence="15">
    <location>
        <begin position="477"/>
        <end position="486"/>
    </location>
</feature>
<gene>
    <name evidence="12" type="primary">dnaG</name>
    <name evidence="17" type="ORF">EV191_102134</name>
</gene>
<keyword evidence="7 12" id="KW-0863">Zinc-finger</keyword>
<dbReference type="InterPro" id="IPR019475">
    <property type="entry name" value="DNA_primase_DnaB-bd"/>
</dbReference>
<dbReference type="GO" id="GO:0005737">
    <property type="term" value="C:cytoplasm"/>
    <property type="evidence" value="ECO:0007669"/>
    <property type="project" value="TreeGrafter"/>
</dbReference>
<evidence type="ECO:0000256" key="6">
    <source>
        <dbReference type="ARBA" id="ARBA00022723"/>
    </source>
</evidence>
<dbReference type="InterPro" id="IPR036977">
    <property type="entry name" value="DNA_primase_Znf_CHC2"/>
</dbReference>
<dbReference type="OrthoDB" id="9803773at2"/>
<evidence type="ECO:0000256" key="14">
    <source>
        <dbReference type="PIRSR" id="PIRSR002811-1"/>
    </source>
</evidence>
<evidence type="ECO:0000256" key="8">
    <source>
        <dbReference type="ARBA" id="ARBA00022833"/>
    </source>
</evidence>
<dbReference type="InterPro" id="IPR006171">
    <property type="entry name" value="TOPRIM_dom"/>
</dbReference>
<comment type="subunit">
    <text evidence="12">Monomer. Interacts with DnaB.</text>
</comment>
<dbReference type="InterPro" id="IPR034151">
    <property type="entry name" value="TOPRIM_DnaG_bac"/>
</dbReference>
<dbReference type="NCBIfam" id="TIGR01391">
    <property type="entry name" value="dnaG"/>
    <property type="match status" value="1"/>
</dbReference>
<feature type="region of interest" description="Disordered" evidence="15">
    <location>
        <begin position="451"/>
        <end position="486"/>
    </location>
</feature>
<evidence type="ECO:0000256" key="9">
    <source>
        <dbReference type="ARBA" id="ARBA00022842"/>
    </source>
</evidence>
<dbReference type="Pfam" id="PF13662">
    <property type="entry name" value="Toprim_4"/>
    <property type="match status" value="1"/>
</dbReference>
<keyword evidence="10 12" id="KW-0238">DNA-binding</keyword>
<dbReference type="SUPFAM" id="SSF57783">
    <property type="entry name" value="Zinc beta-ribbon"/>
    <property type="match status" value="1"/>
</dbReference>